<protein>
    <submittedName>
        <fullName evidence="1">Uncharacterized protein</fullName>
    </submittedName>
</protein>
<evidence type="ECO:0000313" key="1">
    <source>
        <dbReference type="EMBL" id="KAK8840904.1"/>
    </source>
</evidence>
<gene>
    <name evidence="1" type="ORF">M9Y10_027735</name>
</gene>
<dbReference type="EMBL" id="JAPFFF010000043">
    <property type="protein sequence ID" value="KAK8840904.1"/>
    <property type="molecule type" value="Genomic_DNA"/>
</dbReference>
<dbReference type="Proteomes" id="UP001470230">
    <property type="component" value="Unassembled WGS sequence"/>
</dbReference>
<reference evidence="1 2" key="1">
    <citation type="submission" date="2024-04" db="EMBL/GenBank/DDBJ databases">
        <title>Tritrichomonas musculus Genome.</title>
        <authorList>
            <person name="Alves-Ferreira E."/>
            <person name="Grigg M."/>
            <person name="Lorenzi H."/>
            <person name="Galac M."/>
        </authorList>
    </citation>
    <scope>NUCLEOTIDE SEQUENCE [LARGE SCALE GENOMIC DNA]</scope>
    <source>
        <strain evidence="1 2">EAF2021</strain>
    </source>
</reference>
<keyword evidence="2" id="KW-1185">Reference proteome</keyword>
<sequence length="200" mass="23140">MKLYTNISELSFFQGHKIDIDINQNYEEIESKIRELINNLMLLNLPNIFGIHIFLSGGIPLFSKFGSHAQNINDFNQRIYPIRNKIYAIITKKLGSEINKEILEPCSLAHQNLLSPIRKSTTAGLTQIASFLGYLYHQGIYSEKLLLILEKTTRFGSLLVNFLLLMKRLPLTGLNIISITNQYYLFVLNMKRFLNTHLKY</sequence>
<accession>A0ABR2H3X2</accession>
<organism evidence="1 2">
    <name type="scientific">Tritrichomonas musculus</name>
    <dbReference type="NCBI Taxonomy" id="1915356"/>
    <lineage>
        <taxon>Eukaryota</taxon>
        <taxon>Metamonada</taxon>
        <taxon>Parabasalia</taxon>
        <taxon>Tritrichomonadida</taxon>
        <taxon>Tritrichomonadidae</taxon>
        <taxon>Tritrichomonas</taxon>
    </lineage>
</organism>
<comment type="caution">
    <text evidence="1">The sequence shown here is derived from an EMBL/GenBank/DDBJ whole genome shotgun (WGS) entry which is preliminary data.</text>
</comment>
<name>A0ABR2H3X2_9EUKA</name>
<proteinExistence type="predicted"/>
<evidence type="ECO:0000313" key="2">
    <source>
        <dbReference type="Proteomes" id="UP001470230"/>
    </source>
</evidence>